<protein>
    <submittedName>
        <fullName evidence="1">Uncharacterized protein</fullName>
    </submittedName>
</protein>
<reference evidence="1" key="1">
    <citation type="submission" date="2023-05" db="EMBL/GenBank/DDBJ databases">
        <title>Nepenthes gracilis genome sequencing.</title>
        <authorList>
            <person name="Fukushima K."/>
        </authorList>
    </citation>
    <scope>NUCLEOTIDE SEQUENCE</scope>
    <source>
        <strain evidence="1">SING2019-196</strain>
    </source>
</reference>
<evidence type="ECO:0000313" key="2">
    <source>
        <dbReference type="Proteomes" id="UP001279734"/>
    </source>
</evidence>
<dbReference type="AlphaFoldDB" id="A0AAD3TDU8"/>
<gene>
    <name evidence="1" type="ORF">Nepgr_028879</name>
</gene>
<accession>A0AAD3TDU8</accession>
<sequence length="72" mass="8104">MTASITSSWEGSLSHEAREAFLFALVLEGRAEWLKKGHRKWLSSGTESRTGQTLFYVFLRIKLPSLPGNPPK</sequence>
<proteinExistence type="predicted"/>
<dbReference type="Proteomes" id="UP001279734">
    <property type="component" value="Unassembled WGS sequence"/>
</dbReference>
<keyword evidence="2" id="KW-1185">Reference proteome</keyword>
<name>A0AAD3TDU8_NEPGR</name>
<comment type="caution">
    <text evidence="1">The sequence shown here is derived from an EMBL/GenBank/DDBJ whole genome shotgun (WGS) entry which is preliminary data.</text>
</comment>
<evidence type="ECO:0000313" key="1">
    <source>
        <dbReference type="EMBL" id="GMH27036.1"/>
    </source>
</evidence>
<dbReference type="EMBL" id="BSYO01000032">
    <property type="protein sequence ID" value="GMH27036.1"/>
    <property type="molecule type" value="Genomic_DNA"/>
</dbReference>
<organism evidence="1 2">
    <name type="scientific">Nepenthes gracilis</name>
    <name type="common">Slender pitcher plant</name>
    <dbReference type="NCBI Taxonomy" id="150966"/>
    <lineage>
        <taxon>Eukaryota</taxon>
        <taxon>Viridiplantae</taxon>
        <taxon>Streptophyta</taxon>
        <taxon>Embryophyta</taxon>
        <taxon>Tracheophyta</taxon>
        <taxon>Spermatophyta</taxon>
        <taxon>Magnoliopsida</taxon>
        <taxon>eudicotyledons</taxon>
        <taxon>Gunneridae</taxon>
        <taxon>Pentapetalae</taxon>
        <taxon>Caryophyllales</taxon>
        <taxon>Nepenthaceae</taxon>
        <taxon>Nepenthes</taxon>
    </lineage>
</organism>